<name>A0ABV0B3C4_9SPHN</name>
<reference evidence="2 3" key="1">
    <citation type="submission" date="2024-05" db="EMBL/GenBank/DDBJ databases">
        <title>Sphingomonas sp. HF-S3 16S ribosomal RNA gene Genome sequencing and assembly.</title>
        <authorList>
            <person name="Lee H."/>
        </authorList>
    </citation>
    <scope>NUCLEOTIDE SEQUENCE [LARGE SCALE GENOMIC DNA]</scope>
    <source>
        <strain evidence="2 3">HF-S3</strain>
    </source>
</reference>
<evidence type="ECO:0000313" key="2">
    <source>
        <dbReference type="EMBL" id="MEN3746088.1"/>
    </source>
</evidence>
<gene>
    <name evidence="2" type="ORF">TPR58_02830</name>
</gene>
<dbReference type="InterPro" id="IPR018541">
    <property type="entry name" value="Ftsk_gamma"/>
</dbReference>
<organism evidence="2 3">
    <name type="scientific">Sphingomonas rustica</name>
    <dbReference type="NCBI Taxonomy" id="3103142"/>
    <lineage>
        <taxon>Bacteria</taxon>
        <taxon>Pseudomonadati</taxon>
        <taxon>Pseudomonadota</taxon>
        <taxon>Alphaproteobacteria</taxon>
        <taxon>Sphingomonadales</taxon>
        <taxon>Sphingomonadaceae</taxon>
        <taxon>Sphingomonas</taxon>
    </lineage>
</organism>
<keyword evidence="3" id="KW-1185">Reference proteome</keyword>
<dbReference type="Proteomes" id="UP001427805">
    <property type="component" value="Unassembled WGS sequence"/>
</dbReference>
<dbReference type="SUPFAM" id="SSF46785">
    <property type="entry name" value="Winged helix' DNA-binding domain"/>
    <property type="match status" value="1"/>
</dbReference>
<protein>
    <submittedName>
        <fullName evidence="2">DNA translocase FtsK</fullName>
    </submittedName>
</protein>
<accession>A0ABV0B3C4</accession>
<comment type="caution">
    <text evidence="2">The sequence shown here is derived from an EMBL/GenBank/DDBJ whole genome shotgun (WGS) entry which is preliminary data.</text>
</comment>
<dbReference type="InterPro" id="IPR036390">
    <property type="entry name" value="WH_DNA-bd_sf"/>
</dbReference>
<dbReference type="InterPro" id="IPR036388">
    <property type="entry name" value="WH-like_DNA-bd_sf"/>
</dbReference>
<dbReference type="Gene3D" id="1.10.10.10">
    <property type="entry name" value="Winged helix-like DNA-binding domain superfamily/Winged helix DNA-binding domain"/>
    <property type="match status" value="1"/>
</dbReference>
<feature type="domain" description="FtsK gamma" evidence="1">
    <location>
        <begin position="15"/>
        <end position="78"/>
    </location>
</feature>
<evidence type="ECO:0000259" key="1">
    <source>
        <dbReference type="SMART" id="SM00843"/>
    </source>
</evidence>
<proteinExistence type="predicted"/>
<dbReference type="RefSeq" id="WP_346245078.1">
    <property type="nucleotide sequence ID" value="NZ_JBDIZK010000001.1"/>
</dbReference>
<evidence type="ECO:0000313" key="3">
    <source>
        <dbReference type="Proteomes" id="UP001427805"/>
    </source>
</evidence>
<dbReference type="Pfam" id="PF09397">
    <property type="entry name" value="FtsK_gamma"/>
    <property type="match status" value="1"/>
</dbReference>
<dbReference type="SMART" id="SM00843">
    <property type="entry name" value="Ftsk_gamma"/>
    <property type="match status" value="1"/>
</dbReference>
<sequence>MTVVIPPGWQQPRPYSELNYLLSRNLVIVSRRASGSFVARSLGIGFNEAMNHLDRMERAGVISAADERGVRSVLARPLGLEPDEAGKP</sequence>
<dbReference type="EMBL" id="JBDIZK010000001">
    <property type="protein sequence ID" value="MEN3746088.1"/>
    <property type="molecule type" value="Genomic_DNA"/>
</dbReference>